<dbReference type="PROSITE" id="PS50097">
    <property type="entry name" value="BTB"/>
    <property type="match status" value="1"/>
</dbReference>
<gene>
    <name evidence="2" type="ORF">BDW02DRAFT_593086</name>
</gene>
<dbReference type="AlphaFoldDB" id="A0A6A5K5L4"/>
<proteinExistence type="predicted"/>
<organism evidence="2 3">
    <name type="scientific">Decorospora gaudefroyi</name>
    <dbReference type="NCBI Taxonomy" id="184978"/>
    <lineage>
        <taxon>Eukaryota</taxon>
        <taxon>Fungi</taxon>
        <taxon>Dikarya</taxon>
        <taxon>Ascomycota</taxon>
        <taxon>Pezizomycotina</taxon>
        <taxon>Dothideomycetes</taxon>
        <taxon>Pleosporomycetidae</taxon>
        <taxon>Pleosporales</taxon>
        <taxon>Pleosporineae</taxon>
        <taxon>Pleosporaceae</taxon>
        <taxon>Decorospora</taxon>
    </lineage>
</organism>
<name>A0A6A5K5L4_9PLEO</name>
<evidence type="ECO:0000259" key="1">
    <source>
        <dbReference type="PROSITE" id="PS50097"/>
    </source>
</evidence>
<dbReference type="OrthoDB" id="6359816at2759"/>
<sequence length="216" mass="23738">MAAKEFIHVLSEYLIAGNLSDLTLTFGEKSWQIHKALACCHSTWFQKAESQSGVITLNDDPEFADAIDCMVSYFYKVGYNVSQYDTSEPLLHAQVATIADKTSFAGTVNAVDSNDWIAVAAFIYDHTTTDPPAHKELRGLVVAAVAKRPSVLKSILQLEIESGLLRSTADLATDLLLSGPYIVGMLMWDLKIARIWLLEIATIMGRFAHIAETEVG</sequence>
<dbReference type="Gene3D" id="3.30.710.10">
    <property type="entry name" value="Potassium Channel Kv1.1, Chain A"/>
    <property type="match status" value="1"/>
</dbReference>
<dbReference type="SUPFAM" id="SSF54695">
    <property type="entry name" value="POZ domain"/>
    <property type="match status" value="1"/>
</dbReference>
<dbReference type="InterPro" id="IPR000210">
    <property type="entry name" value="BTB/POZ_dom"/>
</dbReference>
<evidence type="ECO:0000313" key="2">
    <source>
        <dbReference type="EMBL" id="KAF1828723.1"/>
    </source>
</evidence>
<dbReference type="EMBL" id="ML975504">
    <property type="protein sequence ID" value="KAF1828723.1"/>
    <property type="molecule type" value="Genomic_DNA"/>
</dbReference>
<keyword evidence="3" id="KW-1185">Reference proteome</keyword>
<feature type="domain" description="BTB" evidence="1">
    <location>
        <begin position="20"/>
        <end position="83"/>
    </location>
</feature>
<reference evidence="2" key="1">
    <citation type="submission" date="2020-01" db="EMBL/GenBank/DDBJ databases">
        <authorList>
            <consortium name="DOE Joint Genome Institute"/>
            <person name="Haridas S."/>
            <person name="Albert R."/>
            <person name="Binder M."/>
            <person name="Bloem J."/>
            <person name="Labutti K."/>
            <person name="Salamov A."/>
            <person name="Andreopoulos B."/>
            <person name="Baker S.E."/>
            <person name="Barry K."/>
            <person name="Bills G."/>
            <person name="Bluhm B.H."/>
            <person name="Cannon C."/>
            <person name="Castanera R."/>
            <person name="Culley D.E."/>
            <person name="Daum C."/>
            <person name="Ezra D."/>
            <person name="Gonzalez J.B."/>
            <person name="Henrissat B."/>
            <person name="Kuo A."/>
            <person name="Liang C."/>
            <person name="Lipzen A."/>
            <person name="Lutzoni F."/>
            <person name="Magnuson J."/>
            <person name="Mondo S."/>
            <person name="Nolan M."/>
            <person name="Ohm R."/>
            <person name="Pangilinan J."/>
            <person name="Park H.-J."/>
            <person name="Ramirez L."/>
            <person name="Alfaro M."/>
            <person name="Sun H."/>
            <person name="Tritt A."/>
            <person name="Yoshinaga Y."/>
            <person name="Zwiers L.-H."/>
            <person name="Turgeon B.G."/>
            <person name="Goodwin S.B."/>
            <person name="Spatafora J.W."/>
            <person name="Crous P.W."/>
            <person name="Grigoriev I.V."/>
        </authorList>
    </citation>
    <scope>NUCLEOTIDE SEQUENCE</scope>
    <source>
        <strain evidence="2">P77</strain>
    </source>
</reference>
<evidence type="ECO:0000313" key="3">
    <source>
        <dbReference type="Proteomes" id="UP000800040"/>
    </source>
</evidence>
<dbReference type="InterPro" id="IPR011333">
    <property type="entry name" value="SKP1/BTB/POZ_sf"/>
</dbReference>
<dbReference type="Proteomes" id="UP000800040">
    <property type="component" value="Unassembled WGS sequence"/>
</dbReference>
<protein>
    <recommendedName>
        <fullName evidence="1">BTB domain-containing protein</fullName>
    </recommendedName>
</protein>
<accession>A0A6A5K5L4</accession>
<dbReference type="Pfam" id="PF00651">
    <property type="entry name" value="BTB"/>
    <property type="match status" value="1"/>
</dbReference>